<reference evidence="1 2" key="1">
    <citation type="submission" date="2024-01" db="EMBL/GenBank/DDBJ databases">
        <title>The genomes of 5 underutilized Papilionoideae crops provide insights into root nodulation and disease resistanc.</title>
        <authorList>
            <person name="Jiang F."/>
        </authorList>
    </citation>
    <scope>NUCLEOTIDE SEQUENCE [LARGE SCALE GENOMIC DNA]</scope>
    <source>
        <strain evidence="1">DUOXIRENSHENG_FW03</strain>
        <tissue evidence="1">Leaves</tissue>
    </source>
</reference>
<comment type="caution">
    <text evidence="1">The sequence shown here is derived from an EMBL/GenBank/DDBJ whole genome shotgun (WGS) entry which is preliminary data.</text>
</comment>
<evidence type="ECO:0000313" key="2">
    <source>
        <dbReference type="Proteomes" id="UP001386955"/>
    </source>
</evidence>
<name>A0AAN9XR20_PSOTE</name>
<keyword evidence="2" id="KW-1185">Reference proteome</keyword>
<protein>
    <submittedName>
        <fullName evidence="1">Uncharacterized protein</fullName>
    </submittedName>
</protein>
<proteinExistence type="predicted"/>
<sequence>MLISRYLLSIFVSHDIDLFRKGFMTALWMDGHVYLSIDLAVFGGRNLWPEFAIIIEDESEYNTDMCEENLANSLITRNKTDDTLNSLLDNFQGDDDRNCWAFFQEWPRIDVNDQQCALGMHQDRCYRPAMCLRGAWGSMLATSYMPQGCIVINFLATKYVSQGCVKISVGAGNEKSEGDNLCGSRLVLLSRQGHP</sequence>
<dbReference type="EMBL" id="JAYMYS010000002">
    <property type="protein sequence ID" value="KAK7404693.1"/>
    <property type="molecule type" value="Genomic_DNA"/>
</dbReference>
<accession>A0AAN9XR20</accession>
<dbReference type="AlphaFoldDB" id="A0AAN9XR20"/>
<dbReference type="Proteomes" id="UP001386955">
    <property type="component" value="Unassembled WGS sequence"/>
</dbReference>
<evidence type="ECO:0000313" key="1">
    <source>
        <dbReference type="EMBL" id="KAK7404693.1"/>
    </source>
</evidence>
<gene>
    <name evidence="1" type="ORF">VNO78_05649</name>
</gene>
<organism evidence="1 2">
    <name type="scientific">Psophocarpus tetragonolobus</name>
    <name type="common">Winged bean</name>
    <name type="synonym">Dolichos tetragonolobus</name>
    <dbReference type="NCBI Taxonomy" id="3891"/>
    <lineage>
        <taxon>Eukaryota</taxon>
        <taxon>Viridiplantae</taxon>
        <taxon>Streptophyta</taxon>
        <taxon>Embryophyta</taxon>
        <taxon>Tracheophyta</taxon>
        <taxon>Spermatophyta</taxon>
        <taxon>Magnoliopsida</taxon>
        <taxon>eudicotyledons</taxon>
        <taxon>Gunneridae</taxon>
        <taxon>Pentapetalae</taxon>
        <taxon>rosids</taxon>
        <taxon>fabids</taxon>
        <taxon>Fabales</taxon>
        <taxon>Fabaceae</taxon>
        <taxon>Papilionoideae</taxon>
        <taxon>50 kb inversion clade</taxon>
        <taxon>NPAAA clade</taxon>
        <taxon>indigoferoid/millettioid clade</taxon>
        <taxon>Phaseoleae</taxon>
        <taxon>Psophocarpus</taxon>
    </lineage>
</organism>